<feature type="chain" id="PRO_5001942651" description="DUF4843 domain-containing protein" evidence="1">
    <location>
        <begin position="22"/>
        <end position="283"/>
    </location>
</feature>
<evidence type="ECO:0000256" key="1">
    <source>
        <dbReference type="SAM" id="SignalP"/>
    </source>
</evidence>
<sequence length="283" mass="32991">MKKTYHTLRAILLFVCVTLCASCVEEYEYEPATLTAGKPETEQAFLLTNSNVIYLENSMPQTLEVNVVRPDKSAAGSIKLVSDNDKFKVPQSIDFKAGEKSKLVKINFDMKPTTSEQVTIKVADENAYNYASTKVNITVNRYTKHSANWQSWFYGYTFEDIEIMECPKDMFTIRGQHFKAEWIDSDLGNITFWKDEKGLLHMKPQYIHRQNWKDAGLKDFWIVGLFGDSEQLWKKADIDALTKDECGKYHPEDDTFELWFHWYSPDFGWWVNNQNPEWIALLD</sequence>
<organism evidence="2 3">
    <name type="scientific">Hoylesella timonensis S9-PR14</name>
    <dbReference type="NCBI Taxonomy" id="1401062"/>
    <lineage>
        <taxon>Bacteria</taxon>
        <taxon>Pseudomonadati</taxon>
        <taxon>Bacteroidota</taxon>
        <taxon>Bacteroidia</taxon>
        <taxon>Bacteroidales</taxon>
        <taxon>Prevotellaceae</taxon>
        <taxon>Hoylesella</taxon>
    </lineage>
</organism>
<comment type="caution">
    <text evidence="2">The sequence shown here is derived from an EMBL/GenBank/DDBJ whole genome shotgun (WGS) entry which is preliminary data.</text>
</comment>
<dbReference type="EMBL" id="JRPQ01000141">
    <property type="protein sequence ID" value="KGI21519.1"/>
    <property type="molecule type" value="Genomic_DNA"/>
</dbReference>
<evidence type="ECO:0000313" key="3">
    <source>
        <dbReference type="Proteomes" id="UP000029723"/>
    </source>
</evidence>
<dbReference type="RefSeq" id="WP_036928255.1">
    <property type="nucleotide sequence ID" value="NZ_JRPQ01000141.1"/>
</dbReference>
<reference evidence="2 3" key="1">
    <citation type="submission" date="2014-07" db="EMBL/GenBank/DDBJ databases">
        <authorList>
            <person name="McCorrison J."/>
            <person name="Sanka R."/>
            <person name="Torralba M."/>
            <person name="Gillis M."/>
            <person name="Haft D.H."/>
            <person name="Methe B."/>
            <person name="Sutton G."/>
            <person name="Nelson K.E."/>
        </authorList>
    </citation>
    <scope>NUCLEOTIDE SEQUENCE [LARGE SCALE GENOMIC DNA]</scope>
    <source>
        <strain evidence="2 3">S9-PR14</strain>
    </source>
</reference>
<protein>
    <recommendedName>
        <fullName evidence="4">DUF4843 domain-containing protein</fullName>
    </recommendedName>
</protein>
<gene>
    <name evidence="2" type="ORF">HMPREF9304_09285</name>
</gene>
<dbReference type="OrthoDB" id="1062397at2"/>
<evidence type="ECO:0000313" key="2">
    <source>
        <dbReference type="EMBL" id="KGI21519.1"/>
    </source>
</evidence>
<proteinExistence type="predicted"/>
<name>A0A098YQB8_9BACT</name>
<evidence type="ECO:0008006" key="4">
    <source>
        <dbReference type="Google" id="ProtNLM"/>
    </source>
</evidence>
<feature type="signal peptide" evidence="1">
    <location>
        <begin position="1"/>
        <end position="21"/>
    </location>
</feature>
<accession>A0A098YQB8</accession>
<dbReference type="Proteomes" id="UP000029723">
    <property type="component" value="Unassembled WGS sequence"/>
</dbReference>
<keyword evidence="1" id="KW-0732">Signal</keyword>
<dbReference type="AlphaFoldDB" id="A0A098YQB8"/>